<dbReference type="GO" id="GO:0003677">
    <property type="term" value="F:DNA binding"/>
    <property type="evidence" value="ECO:0007669"/>
    <property type="project" value="InterPro"/>
</dbReference>
<dbReference type="OrthoDB" id="9801717at2"/>
<dbReference type="Gene3D" id="1.10.443.10">
    <property type="entry name" value="Intergrase catalytic core"/>
    <property type="match status" value="1"/>
</dbReference>
<organism evidence="3 4">
    <name type="scientific">Aliikangiella marina</name>
    <dbReference type="NCBI Taxonomy" id="1712262"/>
    <lineage>
        <taxon>Bacteria</taxon>
        <taxon>Pseudomonadati</taxon>
        <taxon>Pseudomonadota</taxon>
        <taxon>Gammaproteobacteria</taxon>
        <taxon>Oceanospirillales</taxon>
        <taxon>Pleioneaceae</taxon>
        <taxon>Aliikangiella</taxon>
    </lineage>
</organism>
<feature type="domain" description="Tyr recombinase" evidence="2">
    <location>
        <begin position="27"/>
        <end position="83"/>
    </location>
</feature>
<dbReference type="AlphaFoldDB" id="A0A545T328"/>
<protein>
    <submittedName>
        <fullName evidence="3">Tyrosine-type recombinase/integrase</fullName>
    </submittedName>
</protein>
<proteinExistence type="predicted"/>
<evidence type="ECO:0000313" key="4">
    <source>
        <dbReference type="Proteomes" id="UP000317839"/>
    </source>
</evidence>
<name>A0A545T328_9GAMM</name>
<dbReference type="EMBL" id="VIKR01000006">
    <property type="protein sequence ID" value="TQV71616.1"/>
    <property type="molecule type" value="Genomic_DNA"/>
</dbReference>
<sequence length="94" mass="10708">MVWSQKKVKMVDGSLQDYKACETLRIMIQGIYDRCGFKGASSHTGRKSFATNAAIRGVDIDRIAEAMGHDDSDMTLKYIQIDQDRIKRMYEDAI</sequence>
<dbReference type="InterPro" id="IPR002104">
    <property type="entry name" value="Integrase_catalytic"/>
</dbReference>
<dbReference type="SUPFAM" id="SSF56349">
    <property type="entry name" value="DNA breaking-rejoining enzymes"/>
    <property type="match status" value="1"/>
</dbReference>
<evidence type="ECO:0000259" key="2">
    <source>
        <dbReference type="Pfam" id="PF00589"/>
    </source>
</evidence>
<evidence type="ECO:0000256" key="1">
    <source>
        <dbReference type="ARBA" id="ARBA00023172"/>
    </source>
</evidence>
<keyword evidence="1" id="KW-0233">DNA recombination</keyword>
<dbReference type="Pfam" id="PF00589">
    <property type="entry name" value="Phage_integrase"/>
    <property type="match status" value="1"/>
</dbReference>
<dbReference type="GO" id="GO:0006310">
    <property type="term" value="P:DNA recombination"/>
    <property type="evidence" value="ECO:0007669"/>
    <property type="project" value="UniProtKB-KW"/>
</dbReference>
<dbReference type="RefSeq" id="WP_142944015.1">
    <property type="nucleotide sequence ID" value="NZ_VIKR01000006.1"/>
</dbReference>
<dbReference type="InterPro" id="IPR011010">
    <property type="entry name" value="DNA_brk_join_enz"/>
</dbReference>
<dbReference type="Proteomes" id="UP000317839">
    <property type="component" value="Unassembled WGS sequence"/>
</dbReference>
<accession>A0A545T328</accession>
<keyword evidence="4" id="KW-1185">Reference proteome</keyword>
<dbReference type="GO" id="GO:0015074">
    <property type="term" value="P:DNA integration"/>
    <property type="evidence" value="ECO:0007669"/>
    <property type="project" value="InterPro"/>
</dbReference>
<gene>
    <name evidence="3" type="ORF">FLL45_20925</name>
</gene>
<reference evidence="3 4" key="1">
    <citation type="submission" date="2019-06" db="EMBL/GenBank/DDBJ databases">
        <title>Draft genome of Aliikangiella marina GYP-15.</title>
        <authorList>
            <person name="Wang G."/>
        </authorList>
    </citation>
    <scope>NUCLEOTIDE SEQUENCE [LARGE SCALE GENOMIC DNA]</scope>
    <source>
        <strain evidence="3 4">GYP-15</strain>
    </source>
</reference>
<dbReference type="InterPro" id="IPR013762">
    <property type="entry name" value="Integrase-like_cat_sf"/>
</dbReference>
<evidence type="ECO:0000313" key="3">
    <source>
        <dbReference type="EMBL" id="TQV71616.1"/>
    </source>
</evidence>
<comment type="caution">
    <text evidence="3">The sequence shown here is derived from an EMBL/GenBank/DDBJ whole genome shotgun (WGS) entry which is preliminary data.</text>
</comment>